<gene>
    <name evidence="1" type="ORF">GBAR_LOCUS17185</name>
</gene>
<protein>
    <submittedName>
        <fullName evidence="1">Uncharacterized protein</fullName>
    </submittedName>
</protein>
<dbReference type="EMBL" id="CASHTH010002470">
    <property type="protein sequence ID" value="CAI8030306.1"/>
    <property type="molecule type" value="Genomic_DNA"/>
</dbReference>
<dbReference type="AlphaFoldDB" id="A0AA35SKI9"/>
<proteinExistence type="predicted"/>
<comment type="caution">
    <text evidence="1">The sequence shown here is derived from an EMBL/GenBank/DDBJ whole genome shotgun (WGS) entry which is preliminary data.</text>
</comment>
<sequence>MLQLEEGISGNSLFPSIYLQIINLKHNRRKVVKSLVPRSLSRPKNLTTFISTPLASETSEKQPLH</sequence>
<keyword evidence="2" id="KW-1185">Reference proteome</keyword>
<organism evidence="1 2">
    <name type="scientific">Geodia barretti</name>
    <name type="common">Barrett's horny sponge</name>
    <dbReference type="NCBI Taxonomy" id="519541"/>
    <lineage>
        <taxon>Eukaryota</taxon>
        <taxon>Metazoa</taxon>
        <taxon>Porifera</taxon>
        <taxon>Demospongiae</taxon>
        <taxon>Heteroscleromorpha</taxon>
        <taxon>Tetractinellida</taxon>
        <taxon>Astrophorina</taxon>
        <taxon>Geodiidae</taxon>
        <taxon>Geodia</taxon>
    </lineage>
</organism>
<evidence type="ECO:0000313" key="2">
    <source>
        <dbReference type="Proteomes" id="UP001174909"/>
    </source>
</evidence>
<evidence type="ECO:0000313" key="1">
    <source>
        <dbReference type="EMBL" id="CAI8030306.1"/>
    </source>
</evidence>
<reference evidence="1" key="1">
    <citation type="submission" date="2023-03" db="EMBL/GenBank/DDBJ databases">
        <authorList>
            <person name="Steffen K."/>
            <person name="Cardenas P."/>
        </authorList>
    </citation>
    <scope>NUCLEOTIDE SEQUENCE</scope>
</reference>
<accession>A0AA35SKI9</accession>
<name>A0AA35SKI9_GEOBA</name>
<dbReference type="Proteomes" id="UP001174909">
    <property type="component" value="Unassembled WGS sequence"/>
</dbReference>